<evidence type="ECO:0000313" key="1">
    <source>
        <dbReference type="EMBL" id="SDI56374.1"/>
    </source>
</evidence>
<dbReference type="OrthoDB" id="7868346at2"/>
<gene>
    <name evidence="1" type="ORF">SAMN04487993_1006229</name>
</gene>
<keyword evidence="2" id="KW-1185">Reference proteome</keyword>
<dbReference type="STRING" id="555512.SAMN04487993_1006229"/>
<dbReference type="Proteomes" id="UP000199093">
    <property type="component" value="Unassembled WGS sequence"/>
</dbReference>
<sequence>MILDRLSMLLSRFGVTPQARATAAAHASIWREAARKVPGLVPDLIRQSGLLAGEPVRMSGGIPRAAPIDPHRLAYEAGRRDLALQLLAAAGLTPTQLNELLEEQDYD</sequence>
<name>A0A1G8LL07_9RHOB</name>
<protein>
    <submittedName>
        <fullName evidence="1">Uncharacterized protein</fullName>
    </submittedName>
</protein>
<evidence type="ECO:0000313" key="2">
    <source>
        <dbReference type="Proteomes" id="UP000199093"/>
    </source>
</evidence>
<dbReference type="RefSeq" id="WP_089846020.1">
    <property type="nucleotide sequence ID" value="NZ_FNEJ01000006.1"/>
</dbReference>
<dbReference type="EMBL" id="FNEJ01000006">
    <property type="protein sequence ID" value="SDI56374.1"/>
    <property type="molecule type" value="Genomic_DNA"/>
</dbReference>
<reference evidence="1 2" key="1">
    <citation type="submission" date="2016-10" db="EMBL/GenBank/DDBJ databases">
        <authorList>
            <person name="de Groot N.N."/>
        </authorList>
    </citation>
    <scope>NUCLEOTIDE SEQUENCE [LARGE SCALE GENOMIC DNA]</scope>
    <source>
        <strain evidence="1 2">DSM 26424</strain>
    </source>
</reference>
<organism evidence="1 2">
    <name type="scientific">Salipiger marinus</name>
    <dbReference type="NCBI Taxonomy" id="555512"/>
    <lineage>
        <taxon>Bacteria</taxon>
        <taxon>Pseudomonadati</taxon>
        <taxon>Pseudomonadota</taxon>
        <taxon>Alphaproteobacteria</taxon>
        <taxon>Rhodobacterales</taxon>
        <taxon>Roseobacteraceae</taxon>
        <taxon>Salipiger</taxon>
    </lineage>
</organism>
<dbReference type="AlphaFoldDB" id="A0A1G8LL07"/>
<proteinExistence type="predicted"/>
<accession>A0A1G8LL07</accession>